<keyword evidence="1 4" id="KW-0663">Pyridoxal phosphate</keyword>
<dbReference type="PANTHER" id="PTHR30244">
    <property type="entry name" value="TRANSAMINASE"/>
    <property type="match status" value="1"/>
</dbReference>
<evidence type="ECO:0000256" key="3">
    <source>
        <dbReference type="PIRSR" id="PIRSR000390-1"/>
    </source>
</evidence>
<dbReference type="Proteomes" id="UP000003959">
    <property type="component" value="Unassembled WGS sequence"/>
</dbReference>
<gene>
    <name evidence="6" type="ORF">LYNGBM3L_12430</name>
</gene>
<dbReference type="OrthoDB" id="9813612at2"/>
<dbReference type="Pfam" id="PF01041">
    <property type="entry name" value="DegT_DnrJ_EryC1"/>
    <property type="match status" value="1"/>
</dbReference>
<accession>F4XKW0</accession>
<dbReference type="InterPro" id="IPR000653">
    <property type="entry name" value="DegT/StrS_aminotransferase"/>
</dbReference>
<dbReference type="GO" id="GO:0000271">
    <property type="term" value="P:polysaccharide biosynthetic process"/>
    <property type="evidence" value="ECO:0007669"/>
    <property type="project" value="TreeGrafter"/>
</dbReference>
<dbReference type="InterPro" id="IPR015424">
    <property type="entry name" value="PyrdxlP-dep_Trfase"/>
</dbReference>
<dbReference type="SUPFAM" id="SSF53383">
    <property type="entry name" value="PLP-dependent transferases"/>
    <property type="match status" value="1"/>
</dbReference>
<dbReference type="AlphaFoldDB" id="F4XKW0"/>
<evidence type="ECO:0000256" key="4">
    <source>
        <dbReference type="PIRSR" id="PIRSR000390-2"/>
    </source>
</evidence>
<dbReference type="Gene3D" id="3.40.640.10">
    <property type="entry name" value="Type I PLP-dependent aspartate aminotransferase-like (Major domain)"/>
    <property type="match status" value="1"/>
</dbReference>
<evidence type="ECO:0000313" key="7">
    <source>
        <dbReference type="Proteomes" id="UP000003959"/>
    </source>
</evidence>
<dbReference type="HOGENOM" id="CLU_033332_7_2_3"/>
<evidence type="ECO:0000256" key="2">
    <source>
        <dbReference type="ARBA" id="ARBA00037999"/>
    </source>
</evidence>
<dbReference type="RefSeq" id="WP_008179628.1">
    <property type="nucleotide sequence ID" value="NZ_GL890827.1"/>
</dbReference>
<dbReference type="EMBL" id="GL890827">
    <property type="protein sequence ID" value="EGJ34792.1"/>
    <property type="molecule type" value="Genomic_DNA"/>
</dbReference>
<dbReference type="PIRSF" id="PIRSF000390">
    <property type="entry name" value="PLP_StrS"/>
    <property type="match status" value="1"/>
</dbReference>
<evidence type="ECO:0000313" key="6">
    <source>
        <dbReference type="EMBL" id="EGJ34792.1"/>
    </source>
</evidence>
<name>F4XKW0_9CYAN</name>
<keyword evidence="7" id="KW-1185">Reference proteome</keyword>
<reference evidence="7" key="1">
    <citation type="journal article" date="2011" name="Proc. Natl. Acad. Sci. U.S.A.">
        <title>Genomic insights into the physiology and ecology of the marine filamentous cyanobacterium Lyngbya majuscula.</title>
        <authorList>
            <person name="Jones A.C."/>
            <person name="Monroe E.A."/>
            <person name="Podell S."/>
            <person name="Hess W.R."/>
            <person name="Klages S."/>
            <person name="Esquenazi E."/>
            <person name="Niessen S."/>
            <person name="Hoover H."/>
            <person name="Rothmann M."/>
            <person name="Lasken R.S."/>
            <person name="Yates J.R.III."/>
            <person name="Reinhardt R."/>
            <person name="Kube M."/>
            <person name="Burkart M.D."/>
            <person name="Allen E.E."/>
            <person name="Dorrestein P.C."/>
            <person name="Gerwick W.H."/>
            <person name="Gerwick L."/>
        </authorList>
    </citation>
    <scope>NUCLEOTIDE SEQUENCE [LARGE SCALE GENOMIC DNA]</scope>
    <source>
        <strain evidence="7">3L</strain>
    </source>
</reference>
<feature type="modified residue" description="N6-(pyridoxal phosphate)lysine" evidence="4">
    <location>
        <position position="212"/>
    </location>
</feature>
<dbReference type="InterPro" id="IPR015421">
    <property type="entry name" value="PyrdxlP-dep_Trfase_major"/>
</dbReference>
<organism evidence="6 7">
    <name type="scientific">Moorena producens 3L</name>
    <dbReference type="NCBI Taxonomy" id="489825"/>
    <lineage>
        <taxon>Bacteria</taxon>
        <taxon>Bacillati</taxon>
        <taxon>Cyanobacteriota</taxon>
        <taxon>Cyanophyceae</taxon>
        <taxon>Coleofasciculales</taxon>
        <taxon>Coleofasciculaceae</taxon>
        <taxon>Moorena</taxon>
    </lineage>
</organism>
<evidence type="ECO:0000256" key="5">
    <source>
        <dbReference type="RuleBase" id="RU004508"/>
    </source>
</evidence>
<comment type="similarity">
    <text evidence="2 5">Belongs to the DegT/DnrJ/EryC1 family.</text>
</comment>
<dbReference type="PANTHER" id="PTHR30244:SF36">
    <property type="entry name" value="3-OXO-GLUCOSE-6-PHOSPHATE:GLUTAMATE AMINOTRANSFERASE"/>
    <property type="match status" value="1"/>
</dbReference>
<sequence>MIFSKNPIQSDLVGNKHGFIDTRFGRSKIPFEGYSFRFEFLKKQILELFDEVILSGKYTGRGNRVIALEKSIKDLWGTTGIATSSGTISLQIALMCAGINPGDEVIVPSLTFISTAYAVNAVGGIPVFVDIDPKTLTINPDAVLDSITSKTVAIIPVHMYGQMADMDRLMDIAKKYNLKIIEDCAQAHGATYYGNYAGSMGDFGCFSFYNGKNIGGLEDGGMITMQDAKNVSQVLRLSDLGRIPGNRYNHEVFGLRGRMGEFTAALINLELKFLEEWNQRRNYIANYYNAHFDGLPLQIPFVAPGRTHVYYLYTVITDSVQTRQKLEDHLISVGIETMRIYPKLIPDQPVYQNGLPHRVGRLTIAKQIVERLLSLPVYPELEMTDLNRIVKAVQQVFCQ</sequence>
<dbReference type="InterPro" id="IPR015422">
    <property type="entry name" value="PyrdxlP-dep_Trfase_small"/>
</dbReference>
<protein>
    <submittedName>
        <fullName evidence="6">Putative pyridoxal phosphate-dependent, cell-wall biogenesis regulatory protein</fullName>
    </submittedName>
</protein>
<dbReference type="Gene3D" id="3.90.1150.10">
    <property type="entry name" value="Aspartate Aminotransferase, domain 1"/>
    <property type="match status" value="1"/>
</dbReference>
<dbReference type="GO" id="GO:0008483">
    <property type="term" value="F:transaminase activity"/>
    <property type="evidence" value="ECO:0007669"/>
    <property type="project" value="TreeGrafter"/>
</dbReference>
<proteinExistence type="inferred from homology"/>
<dbReference type="eggNOG" id="COG0399">
    <property type="taxonomic scope" value="Bacteria"/>
</dbReference>
<dbReference type="CDD" id="cd00616">
    <property type="entry name" value="AHBA_syn"/>
    <property type="match status" value="1"/>
</dbReference>
<dbReference type="GO" id="GO:0030170">
    <property type="term" value="F:pyridoxal phosphate binding"/>
    <property type="evidence" value="ECO:0007669"/>
    <property type="project" value="TreeGrafter"/>
</dbReference>
<evidence type="ECO:0000256" key="1">
    <source>
        <dbReference type="ARBA" id="ARBA00022898"/>
    </source>
</evidence>
<feature type="active site" description="Proton acceptor" evidence="3">
    <location>
        <position position="212"/>
    </location>
</feature>